<name>A0A2J6TEQ3_9HELO</name>
<dbReference type="AlphaFoldDB" id="A0A2J6TEQ3"/>
<dbReference type="EMBL" id="KZ613786">
    <property type="protein sequence ID" value="PMD61490.1"/>
    <property type="molecule type" value="Genomic_DNA"/>
</dbReference>
<dbReference type="RefSeq" id="XP_024738394.1">
    <property type="nucleotide sequence ID" value="XM_024872283.1"/>
</dbReference>
<dbReference type="GeneID" id="36580364"/>
<proteinExistence type="predicted"/>
<organism evidence="1 2">
    <name type="scientific">Hyaloscypha bicolor E</name>
    <dbReference type="NCBI Taxonomy" id="1095630"/>
    <lineage>
        <taxon>Eukaryota</taxon>
        <taxon>Fungi</taxon>
        <taxon>Dikarya</taxon>
        <taxon>Ascomycota</taxon>
        <taxon>Pezizomycotina</taxon>
        <taxon>Leotiomycetes</taxon>
        <taxon>Helotiales</taxon>
        <taxon>Hyaloscyphaceae</taxon>
        <taxon>Hyaloscypha</taxon>
        <taxon>Hyaloscypha bicolor</taxon>
    </lineage>
</organism>
<reference evidence="1 2" key="1">
    <citation type="submission" date="2016-04" db="EMBL/GenBank/DDBJ databases">
        <title>A degradative enzymes factory behind the ericoid mycorrhizal symbiosis.</title>
        <authorList>
            <consortium name="DOE Joint Genome Institute"/>
            <person name="Martino E."/>
            <person name="Morin E."/>
            <person name="Grelet G."/>
            <person name="Kuo A."/>
            <person name="Kohler A."/>
            <person name="Daghino S."/>
            <person name="Barry K."/>
            <person name="Choi C."/>
            <person name="Cichocki N."/>
            <person name="Clum A."/>
            <person name="Copeland A."/>
            <person name="Hainaut M."/>
            <person name="Haridas S."/>
            <person name="Labutti K."/>
            <person name="Lindquist E."/>
            <person name="Lipzen A."/>
            <person name="Khouja H.-R."/>
            <person name="Murat C."/>
            <person name="Ohm R."/>
            <person name="Olson A."/>
            <person name="Spatafora J."/>
            <person name="Veneault-Fourrey C."/>
            <person name="Henrissat B."/>
            <person name="Grigoriev I."/>
            <person name="Martin F."/>
            <person name="Perotto S."/>
        </authorList>
    </citation>
    <scope>NUCLEOTIDE SEQUENCE [LARGE SCALE GENOMIC DNA]</scope>
    <source>
        <strain evidence="1 2">E</strain>
    </source>
</reference>
<dbReference type="InParanoid" id="A0A2J6TEQ3"/>
<gene>
    <name evidence="1" type="ORF">K444DRAFT_371656</name>
</gene>
<accession>A0A2J6TEQ3</accession>
<protein>
    <submittedName>
        <fullName evidence="1">Uncharacterized protein</fullName>
    </submittedName>
</protein>
<dbReference type="Proteomes" id="UP000235371">
    <property type="component" value="Unassembled WGS sequence"/>
</dbReference>
<keyword evidence="2" id="KW-1185">Reference proteome</keyword>
<evidence type="ECO:0000313" key="2">
    <source>
        <dbReference type="Proteomes" id="UP000235371"/>
    </source>
</evidence>
<dbReference type="OrthoDB" id="2129688at2759"/>
<sequence length="223" mass="25525">MYSLPFVLRGPDELILLTAMARFYTALPVLSRSLLNAIMRSPDFLSNMQNRAVELLIAAKELRHPELFKDCLLLCLGPWGAPKFNQLEDPQLESVAIHARNELCLSVYEAQARIVSAMGYGNYTDSTKIALGSVEFNAAKKVCFIWDDIHPGGDQVCMPCYYRELLKANISFFQPLIKSSFEPLMEDRLSLINANNLYRRSCYFLGLEIRDEDLPWDQTQMDW</sequence>
<evidence type="ECO:0000313" key="1">
    <source>
        <dbReference type="EMBL" id="PMD61490.1"/>
    </source>
</evidence>